<proteinExistence type="predicted"/>
<keyword evidence="1" id="KW-0732">Signal</keyword>
<dbReference type="EMBL" id="CALBWS010000006">
    <property type="protein sequence ID" value="CAH2714198.1"/>
    <property type="molecule type" value="Genomic_DNA"/>
</dbReference>
<organism evidence="3 4">
    <name type="scientific">Neobacillus rhizosphaerae</name>
    <dbReference type="NCBI Taxonomy" id="2880965"/>
    <lineage>
        <taxon>Bacteria</taxon>
        <taxon>Bacillati</taxon>
        <taxon>Bacillota</taxon>
        <taxon>Bacilli</taxon>
        <taxon>Bacillales</taxon>
        <taxon>Bacillaceae</taxon>
        <taxon>Neobacillus</taxon>
    </lineage>
</organism>
<evidence type="ECO:0000313" key="3">
    <source>
        <dbReference type="EMBL" id="CAH2714198.1"/>
    </source>
</evidence>
<evidence type="ECO:0000313" key="4">
    <source>
        <dbReference type="Proteomes" id="UP000838308"/>
    </source>
</evidence>
<protein>
    <recommendedName>
        <fullName evidence="2">Copper amine oxidase-like N-terminal domain-containing protein</fullName>
    </recommendedName>
</protein>
<dbReference type="InterPro" id="IPR036582">
    <property type="entry name" value="Mao_N_sf"/>
</dbReference>
<sequence>MSMLAVMLVSLSLGTSVIADDHDDDDDDDKHEYFQKDHDADNRTKQQRQNNFTQQKEYWSIWSREPRNDPNNAMPIASPEELIVIVNGNETSIYCIPQDGQLLVSGDAIAEIMGAQAKFYPQSKIAVLNKGNLELIVKAGSNAVFENKVKTPMPTIATCYENSVYMPVSVAANALGYRVTWDITKNAMVLQSI</sequence>
<feature type="domain" description="Copper amine oxidase-like N-terminal" evidence="2">
    <location>
        <begin position="95"/>
        <end position="188"/>
    </location>
</feature>
<dbReference type="Pfam" id="PF07833">
    <property type="entry name" value="Cu_amine_oxidN1"/>
    <property type="match status" value="1"/>
</dbReference>
<dbReference type="Gene3D" id="3.30.457.10">
    <property type="entry name" value="Copper amine oxidase-like, N-terminal domain"/>
    <property type="match status" value="1"/>
</dbReference>
<accession>A0ABM9EPZ2</accession>
<comment type="caution">
    <text evidence="3">The sequence shown here is derived from an EMBL/GenBank/DDBJ whole genome shotgun (WGS) entry which is preliminary data.</text>
</comment>
<dbReference type="InterPro" id="IPR012854">
    <property type="entry name" value="Cu_amine_oxidase-like_N"/>
</dbReference>
<dbReference type="SUPFAM" id="SSF55383">
    <property type="entry name" value="Copper amine oxidase, domain N"/>
    <property type="match status" value="1"/>
</dbReference>
<dbReference type="Proteomes" id="UP000838308">
    <property type="component" value="Unassembled WGS sequence"/>
</dbReference>
<keyword evidence="4" id="KW-1185">Reference proteome</keyword>
<feature type="signal peptide" evidence="1">
    <location>
        <begin position="1"/>
        <end position="19"/>
    </location>
</feature>
<gene>
    <name evidence="3" type="ORF">BACCIP111895_01359</name>
</gene>
<reference evidence="3" key="1">
    <citation type="submission" date="2022-04" db="EMBL/GenBank/DDBJ databases">
        <authorList>
            <person name="Criscuolo A."/>
        </authorList>
    </citation>
    <scope>NUCLEOTIDE SEQUENCE</scope>
    <source>
        <strain evidence="3">CIP111895</strain>
    </source>
</reference>
<name>A0ABM9EPZ2_9BACI</name>
<feature type="chain" id="PRO_5045122079" description="Copper amine oxidase-like N-terminal domain-containing protein" evidence="1">
    <location>
        <begin position="20"/>
        <end position="193"/>
    </location>
</feature>
<evidence type="ECO:0000256" key="1">
    <source>
        <dbReference type="SAM" id="SignalP"/>
    </source>
</evidence>
<evidence type="ECO:0000259" key="2">
    <source>
        <dbReference type="Pfam" id="PF07833"/>
    </source>
</evidence>